<evidence type="ECO:0000313" key="5">
    <source>
        <dbReference type="EMBL" id="MBY86930.1"/>
    </source>
</evidence>
<dbReference type="SUPFAM" id="SSF54160">
    <property type="entry name" value="Chromo domain-like"/>
    <property type="match status" value="1"/>
</dbReference>
<feature type="compositionally biased region" description="Polar residues" evidence="3">
    <location>
        <begin position="757"/>
        <end position="769"/>
    </location>
</feature>
<dbReference type="EMBL" id="GGMS01017727">
    <property type="protein sequence ID" value="MBY86930.1"/>
    <property type="molecule type" value="Transcribed_RNA"/>
</dbReference>
<accession>A0A2S2RB70</accession>
<keyword evidence="6" id="KW-1185">Reference proteome</keyword>
<dbReference type="InterPro" id="IPR023779">
    <property type="entry name" value="Chromodomain_CS"/>
</dbReference>
<evidence type="ECO:0000259" key="4">
    <source>
        <dbReference type="PROSITE" id="PS50013"/>
    </source>
</evidence>
<dbReference type="RefSeq" id="XP_025409942.1">
    <property type="nucleotide sequence ID" value="XM_025554157.1"/>
</dbReference>
<feature type="domain" description="Chromo" evidence="4">
    <location>
        <begin position="166"/>
        <end position="217"/>
    </location>
</feature>
<evidence type="ECO:0000256" key="3">
    <source>
        <dbReference type="SAM" id="MobiDB-lite"/>
    </source>
</evidence>
<dbReference type="InterPro" id="IPR000953">
    <property type="entry name" value="Chromo/chromo_shadow_dom"/>
</dbReference>
<feature type="region of interest" description="Disordered" evidence="3">
    <location>
        <begin position="608"/>
        <end position="636"/>
    </location>
</feature>
<dbReference type="Gene3D" id="2.40.50.40">
    <property type="match status" value="1"/>
</dbReference>
<dbReference type="SMART" id="SM00298">
    <property type="entry name" value="CHROMO"/>
    <property type="match status" value="1"/>
</dbReference>
<dbReference type="CTD" id="40508"/>
<dbReference type="InterPro" id="IPR051219">
    <property type="entry name" value="Heterochromatin_chromo-domain"/>
</dbReference>
<evidence type="ECO:0000313" key="7">
    <source>
        <dbReference type="RefSeq" id="XP_025409928.1"/>
    </source>
</evidence>
<dbReference type="CDD" id="cd00024">
    <property type="entry name" value="CD_CSD"/>
    <property type="match status" value="1"/>
</dbReference>
<sequence length="991" mass="110233">MSQEVDEAIVTKVDEAETDGTAMKQELTNVDVLVCGLCHVGFHFIEEFQEHKVGGTCKKISAFRDQNSADNKPKILGFLLWKNSQAKHIAENQEAWKVYQMWCTLPESVKDCWIEAGKTIHTYDEFAKNIPNKIIKLDSNSANDVVEDIPPVVMKPSGEFPSGQEFIVERVVARRFNQKKRVFEYLLKWEGYPPEQNTWEPADNMSACTHLIKQYEDSLMKNGTASTPAGKRPGPGRPRKIEQIQSIGGVVKPKISPQSQVEQIGLAGRPVRSSKQKAMDQVKYWCGTMKSNEEPVENKSTQQNILKRDYAMLEEEEEDEDVPVLKKKYFHQDSEDEEWDDPSLQKSNALVDENVEPNVNLGKIVPRGQLTMEERIKYNVSRSVTRPSIFPVLKREERVKKIKNHLSHFNNVHRNSDLGLLQISPHLTQVTLASMKGFVKLETNQVPQSGIYLFSNLDGFTRLNDSDKTQTMMMMMKHRDEPKKGKVVYADGAQALLPQKKTLDLAKARETVHQASPLMKSYTNKKPFIPPPTKIQAAVKPRPFLHKVAAANPEVEKTLLQKPQGSSGIKAPNSNVTFVPRRTLNNRVQQGAYAYNTPEQLEFWEDTASDTDDGGLSDHFPSEDVSIPPNSPNRPLTLCPTTGKRLMKAEGEKTPEPTPPSSPKSMITLNDTSMMSRQNDNSLLPTLIKMEPGTGNLGNQNSMISISEPEKVNRTPQMIHHQSRQSFVNYKDIPAASNSGIRMKKPNSRPNNSNKSLHVSSGISKPHSSLNVPARKIQQKQEPQVNQQFPGQPAILTDESGRLILSTEEADSMITITGDDGMLYQVSAAQLAASGGTVLLAGNGETDGQQCVFLTEDGNSMIQANTNQEGMIALDDFGNSVGQLMPQQLDLGNLVTDDAGNMYIKDNETGQYVPVSATEQGGQVVIQPSENYAQEPQVMQEDQDQLVAQIIDAGEPAPGGGPRRVVLQLPDGNLMVTEMDEEQFAALEMDK</sequence>
<feature type="region of interest" description="Disordered" evidence="3">
    <location>
        <begin position="737"/>
        <end position="769"/>
    </location>
</feature>
<reference evidence="7 8" key="2">
    <citation type="submission" date="2025-04" db="UniProtKB">
        <authorList>
            <consortium name="RefSeq"/>
        </authorList>
    </citation>
    <scope>IDENTIFICATION</scope>
    <source>
        <tissue evidence="7 8">Whole body</tissue>
    </source>
</reference>
<comment type="subcellular location">
    <subcellularLocation>
        <location evidence="1">Nucleus</location>
    </subcellularLocation>
</comment>
<dbReference type="GO" id="GO:0005694">
    <property type="term" value="C:chromosome"/>
    <property type="evidence" value="ECO:0007669"/>
    <property type="project" value="UniProtKB-ARBA"/>
</dbReference>
<dbReference type="InterPro" id="IPR016197">
    <property type="entry name" value="Chromo-like_dom_sf"/>
</dbReference>
<name>A0A2S2RB70_9HEMI</name>
<dbReference type="Pfam" id="PF00385">
    <property type="entry name" value="Chromo"/>
    <property type="match status" value="1"/>
</dbReference>
<dbReference type="RefSeq" id="XP_025409928.1">
    <property type="nucleotide sequence ID" value="XM_025554143.1"/>
</dbReference>
<proteinExistence type="predicted"/>
<reference evidence="5" key="1">
    <citation type="submission" date="2018-04" db="EMBL/GenBank/DDBJ databases">
        <title>Transcriptome assembly of Sipha flava.</title>
        <authorList>
            <person name="Scully E.D."/>
            <person name="Geib S.M."/>
            <person name="Palmer N.A."/>
            <person name="Koch K."/>
            <person name="Bradshaw J."/>
            <person name="Heng-Moss T."/>
            <person name="Sarath G."/>
        </authorList>
    </citation>
    <scope>NUCLEOTIDE SEQUENCE</scope>
</reference>
<evidence type="ECO:0000313" key="6">
    <source>
        <dbReference type="Proteomes" id="UP000694846"/>
    </source>
</evidence>
<keyword evidence="2" id="KW-0539">Nucleus</keyword>
<dbReference type="GeneID" id="112683223"/>
<evidence type="ECO:0000313" key="9">
    <source>
        <dbReference type="RefSeq" id="XP_025409942.1"/>
    </source>
</evidence>
<dbReference type="InterPro" id="IPR023780">
    <property type="entry name" value="Chromo_domain"/>
</dbReference>
<dbReference type="AlphaFoldDB" id="A0A2S2RB70"/>
<evidence type="ECO:0000256" key="2">
    <source>
        <dbReference type="ARBA" id="ARBA00023242"/>
    </source>
</evidence>
<dbReference type="Proteomes" id="UP000694846">
    <property type="component" value="Unplaced"/>
</dbReference>
<dbReference type="PANTHER" id="PTHR22812">
    <property type="entry name" value="CHROMOBOX PROTEIN"/>
    <property type="match status" value="1"/>
</dbReference>
<dbReference type="GO" id="GO:0005634">
    <property type="term" value="C:nucleus"/>
    <property type="evidence" value="ECO:0007669"/>
    <property type="project" value="UniProtKB-SubCell"/>
</dbReference>
<dbReference type="RefSeq" id="XP_025409935.1">
    <property type="nucleotide sequence ID" value="XM_025554150.1"/>
</dbReference>
<dbReference type="PROSITE" id="PS50013">
    <property type="entry name" value="CHROMO_2"/>
    <property type="match status" value="1"/>
</dbReference>
<evidence type="ECO:0000313" key="8">
    <source>
        <dbReference type="RefSeq" id="XP_025409935.1"/>
    </source>
</evidence>
<evidence type="ECO:0000256" key="1">
    <source>
        <dbReference type="ARBA" id="ARBA00004123"/>
    </source>
</evidence>
<gene>
    <name evidence="7 8 9" type="primary">LOC112683223</name>
    <name evidence="5" type="ORF">g.95399</name>
</gene>
<dbReference type="OrthoDB" id="1918685at2759"/>
<protein>
    <submittedName>
        <fullName evidence="5">Heterochromatin protein 1</fullName>
    </submittedName>
    <submittedName>
        <fullName evidence="7 8">Uncharacterized protein LOC112683223 isoform X1</fullName>
    </submittedName>
</protein>
<dbReference type="PROSITE" id="PS00598">
    <property type="entry name" value="CHROMO_1"/>
    <property type="match status" value="1"/>
</dbReference>
<organism evidence="5">
    <name type="scientific">Sipha flava</name>
    <name type="common">yellow sugarcane aphid</name>
    <dbReference type="NCBI Taxonomy" id="143950"/>
    <lineage>
        <taxon>Eukaryota</taxon>
        <taxon>Metazoa</taxon>
        <taxon>Ecdysozoa</taxon>
        <taxon>Arthropoda</taxon>
        <taxon>Hexapoda</taxon>
        <taxon>Insecta</taxon>
        <taxon>Pterygota</taxon>
        <taxon>Neoptera</taxon>
        <taxon>Paraneoptera</taxon>
        <taxon>Hemiptera</taxon>
        <taxon>Sternorrhyncha</taxon>
        <taxon>Aphidomorpha</taxon>
        <taxon>Aphidoidea</taxon>
        <taxon>Aphididae</taxon>
        <taxon>Sipha</taxon>
    </lineage>
</organism>